<dbReference type="EMBL" id="BEYQ01000003">
    <property type="protein sequence ID" value="GBD51925.1"/>
    <property type="molecule type" value="Genomic_DNA"/>
</dbReference>
<protein>
    <recommendedName>
        <fullName evidence="4">Type I restriction modification DNA specificity domain-containing protein</fullName>
    </recommendedName>
</protein>
<comment type="similarity">
    <text evidence="1">Belongs to the type-I restriction system S methylase family.</text>
</comment>
<dbReference type="Pfam" id="PF01420">
    <property type="entry name" value="Methylase_S"/>
    <property type="match status" value="1"/>
</dbReference>
<evidence type="ECO:0000259" key="4">
    <source>
        <dbReference type="Pfam" id="PF01420"/>
    </source>
</evidence>
<feature type="domain" description="Type I restriction modification DNA specificity" evidence="4">
    <location>
        <begin position="326"/>
        <end position="460"/>
    </location>
</feature>
<dbReference type="REBASE" id="259172">
    <property type="entry name" value="S.Mae298ORF10180P"/>
</dbReference>
<keyword evidence="2" id="KW-0680">Restriction system</keyword>
<dbReference type="InterPro" id="IPR052021">
    <property type="entry name" value="Type-I_RS_S_subunit"/>
</dbReference>
<comment type="caution">
    <text evidence="5">The sequence shown here is derived from an EMBL/GenBank/DDBJ whole genome shotgun (WGS) entry which is preliminary data.</text>
</comment>
<dbReference type="AlphaFoldDB" id="A0A9P3DEM1"/>
<gene>
    <name evidence="5" type="ORF">BGM30_10180</name>
</gene>
<evidence type="ECO:0000256" key="3">
    <source>
        <dbReference type="ARBA" id="ARBA00023125"/>
    </source>
</evidence>
<keyword evidence="3" id="KW-0238">DNA-binding</keyword>
<dbReference type="Proteomes" id="UP000236321">
    <property type="component" value="Unassembled WGS sequence"/>
</dbReference>
<accession>A0A9P3DEM1</accession>
<organism evidence="5 6">
    <name type="scientific">Microcystis aeruginosa NIES-298</name>
    <dbReference type="NCBI Taxonomy" id="449468"/>
    <lineage>
        <taxon>Bacteria</taxon>
        <taxon>Bacillati</taxon>
        <taxon>Cyanobacteriota</taxon>
        <taxon>Cyanophyceae</taxon>
        <taxon>Oscillatoriophycideae</taxon>
        <taxon>Chroococcales</taxon>
        <taxon>Microcystaceae</taxon>
        <taxon>Microcystis</taxon>
    </lineage>
</organism>
<dbReference type="GO" id="GO:0009307">
    <property type="term" value="P:DNA restriction-modification system"/>
    <property type="evidence" value="ECO:0007669"/>
    <property type="project" value="UniProtKB-KW"/>
</dbReference>
<sequence>MEEKGGTRMVTYAFKSDYTPEIPDDESEKLSTTIKLSEVLAAGVRLEASAFSIEAHNAVTALTNSGLPLIPLYGKEGLCQEAHNAFRFKRIYVDAEHGIPFLSSSDIISLRPRIENYLSRKYTQNLSKLLIQKWDILISCSGTVGNVSLACETLAGKALSQHAIRLRATDPDLAGFIAAFLRSRYGRPQLTQATYGSVIVHIEPEHLERVLIPDLPPIRRIEIGRLMCKAGELRDEANHLLDEADRLLHERLNLPYLKDIALRGSASFTTTIKASQLMGRLEASFHDPVAIAAEKQLAKLPVEITKIGDQRITKEVRAITKFRERTYVDKGGIPMLSSKQLFQVDPIDVKRLAKGAHTKDLPEIQLEENMIAVTRSGTIGKVQIIPKYMAAWTASEDATRILASDDINAGYLYAWLASDYGYCLMTRCSYGSVILEVDKEMFSSVHIPLPELSIRNEIGDLVLKANQLRDQAWRSEQEAISKLEKLISSKSNTPMNNQTPIESFSFANIKFDYNAEPIWELAARLSAKIPNEEWAKLPKDLAQNFDHYQQQQDS</sequence>
<evidence type="ECO:0000256" key="2">
    <source>
        <dbReference type="ARBA" id="ARBA00022747"/>
    </source>
</evidence>
<dbReference type="PANTHER" id="PTHR30408">
    <property type="entry name" value="TYPE-1 RESTRICTION ENZYME ECOKI SPECIFICITY PROTEIN"/>
    <property type="match status" value="1"/>
</dbReference>
<evidence type="ECO:0000256" key="1">
    <source>
        <dbReference type="ARBA" id="ARBA00010923"/>
    </source>
</evidence>
<dbReference type="Gene3D" id="3.90.220.20">
    <property type="entry name" value="DNA methylase specificity domains"/>
    <property type="match status" value="2"/>
</dbReference>
<dbReference type="InterPro" id="IPR044946">
    <property type="entry name" value="Restrct_endonuc_typeI_TRD_sf"/>
</dbReference>
<name>A0A9P3DEM1_MICAE</name>
<reference evidence="6" key="1">
    <citation type="submission" date="2017-12" db="EMBL/GenBank/DDBJ databases">
        <title>Improved Draft Genome Sequence of Microcystis aeruginosa NIES-298, a Microcystin-Producing Cyanobacterium from Lake Kasumigaura, Japan.</title>
        <authorList>
            <person name="Yamaguchi H."/>
            <person name="Suzuki S."/>
            <person name="Kawachi M."/>
        </authorList>
    </citation>
    <scope>NUCLEOTIDE SEQUENCE [LARGE SCALE GENOMIC DNA]</scope>
    <source>
        <strain evidence="6">NIES-298</strain>
    </source>
</reference>
<dbReference type="PANTHER" id="PTHR30408:SF12">
    <property type="entry name" value="TYPE I RESTRICTION ENZYME MJAVIII SPECIFICITY SUBUNIT"/>
    <property type="match status" value="1"/>
</dbReference>
<dbReference type="GO" id="GO:0003677">
    <property type="term" value="F:DNA binding"/>
    <property type="evidence" value="ECO:0007669"/>
    <property type="project" value="UniProtKB-KW"/>
</dbReference>
<evidence type="ECO:0000313" key="5">
    <source>
        <dbReference type="EMBL" id="GBD51925.1"/>
    </source>
</evidence>
<dbReference type="InterPro" id="IPR000055">
    <property type="entry name" value="Restrct_endonuc_typeI_TRD"/>
</dbReference>
<proteinExistence type="inferred from homology"/>
<evidence type="ECO:0000313" key="6">
    <source>
        <dbReference type="Proteomes" id="UP000236321"/>
    </source>
</evidence>
<dbReference type="SUPFAM" id="SSF116734">
    <property type="entry name" value="DNA methylase specificity domain"/>
    <property type="match status" value="2"/>
</dbReference>